<organism evidence="1 3">
    <name type="scientific">Rotaria magnacalcarata</name>
    <dbReference type="NCBI Taxonomy" id="392030"/>
    <lineage>
        <taxon>Eukaryota</taxon>
        <taxon>Metazoa</taxon>
        <taxon>Spiralia</taxon>
        <taxon>Gnathifera</taxon>
        <taxon>Rotifera</taxon>
        <taxon>Eurotatoria</taxon>
        <taxon>Bdelloidea</taxon>
        <taxon>Philodinida</taxon>
        <taxon>Philodinidae</taxon>
        <taxon>Rotaria</taxon>
    </lineage>
</organism>
<name>A0A815M4A6_9BILA</name>
<accession>A0A815M4A6</accession>
<reference evidence="1" key="1">
    <citation type="submission" date="2021-02" db="EMBL/GenBank/DDBJ databases">
        <authorList>
            <person name="Nowell W R."/>
        </authorList>
    </citation>
    <scope>NUCLEOTIDE SEQUENCE</scope>
</reference>
<evidence type="ECO:0000313" key="2">
    <source>
        <dbReference type="EMBL" id="CAF2141573.1"/>
    </source>
</evidence>
<gene>
    <name evidence="1" type="ORF">KQP761_LOCUS10456</name>
    <name evidence="2" type="ORF">MBJ925_LOCUS29619</name>
</gene>
<sequence length="215" mass="24458">MLCDYDGETFSALHHYNDAKMFVNSDVVKVGIDELGKVITENGLETDVGVCLLHKHFDMSDDEILLEIPLDGASKLSPVNRAALKSEILPYMWKMNKHSRWTPLEFTLSTKCMQSKLEKVMRNQAFIQEIGNILTRLQIHDVLGLSLLHREHINSFNSGTLETSDEHGRILTIGALNKHKKCDLHETVQTLWKFGIGKLGEDVCHHCTHCWHGKK</sequence>
<dbReference type="OrthoDB" id="2322999at2759"/>
<proteinExistence type="predicted"/>
<dbReference type="EMBL" id="CAJNOW010004454">
    <property type="protein sequence ID" value="CAF1417918.1"/>
    <property type="molecule type" value="Genomic_DNA"/>
</dbReference>
<dbReference type="Proteomes" id="UP000663834">
    <property type="component" value="Unassembled WGS sequence"/>
</dbReference>
<dbReference type="Proteomes" id="UP000663824">
    <property type="component" value="Unassembled WGS sequence"/>
</dbReference>
<dbReference type="EMBL" id="CAJNRE010015859">
    <property type="protein sequence ID" value="CAF2141573.1"/>
    <property type="molecule type" value="Genomic_DNA"/>
</dbReference>
<comment type="caution">
    <text evidence="1">The sequence shown here is derived from an EMBL/GenBank/DDBJ whole genome shotgun (WGS) entry which is preliminary data.</text>
</comment>
<protein>
    <submittedName>
        <fullName evidence="1">Uncharacterized protein</fullName>
    </submittedName>
</protein>
<evidence type="ECO:0000313" key="3">
    <source>
        <dbReference type="Proteomes" id="UP000663834"/>
    </source>
</evidence>
<dbReference type="AlphaFoldDB" id="A0A815M4A6"/>
<evidence type="ECO:0000313" key="1">
    <source>
        <dbReference type="EMBL" id="CAF1417918.1"/>
    </source>
</evidence>